<organism evidence="2 3">
    <name type="scientific">Stephania yunnanensis</name>
    <dbReference type="NCBI Taxonomy" id="152371"/>
    <lineage>
        <taxon>Eukaryota</taxon>
        <taxon>Viridiplantae</taxon>
        <taxon>Streptophyta</taxon>
        <taxon>Embryophyta</taxon>
        <taxon>Tracheophyta</taxon>
        <taxon>Spermatophyta</taxon>
        <taxon>Magnoliopsida</taxon>
        <taxon>Ranunculales</taxon>
        <taxon>Menispermaceae</taxon>
        <taxon>Menispermoideae</taxon>
        <taxon>Cissampelideae</taxon>
        <taxon>Stephania</taxon>
    </lineage>
</organism>
<reference evidence="2 3" key="1">
    <citation type="submission" date="2024-01" db="EMBL/GenBank/DDBJ databases">
        <title>Genome assemblies of Stephania.</title>
        <authorList>
            <person name="Yang L."/>
        </authorList>
    </citation>
    <scope>NUCLEOTIDE SEQUENCE [LARGE SCALE GENOMIC DNA]</scope>
    <source>
        <strain evidence="2">YNDBR</strain>
        <tissue evidence="2">Leaf</tissue>
    </source>
</reference>
<evidence type="ECO:0000313" key="3">
    <source>
        <dbReference type="Proteomes" id="UP001420932"/>
    </source>
</evidence>
<gene>
    <name evidence="2" type="ORF">Syun_015142</name>
</gene>
<dbReference type="EMBL" id="JBBNAF010000006">
    <property type="protein sequence ID" value="KAK9135812.1"/>
    <property type="molecule type" value="Genomic_DNA"/>
</dbReference>
<proteinExistence type="predicted"/>
<evidence type="ECO:0000313" key="2">
    <source>
        <dbReference type="EMBL" id="KAK9135812.1"/>
    </source>
</evidence>
<keyword evidence="1" id="KW-0812">Transmembrane</keyword>
<keyword evidence="1" id="KW-1133">Transmembrane helix</keyword>
<dbReference type="AlphaFoldDB" id="A0AAP0JMY1"/>
<dbReference type="Proteomes" id="UP001420932">
    <property type="component" value="Unassembled WGS sequence"/>
</dbReference>
<evidence type="ECO:0000256" key="1">
    <source>
        <dbReference type="SAM" id="Phobius"/>
    </source>
</evidence>
<accession>A0AAP0JMY1</accession>
<keyword evidence="3" id="KW-1185">Reference proteome</keyword>
<sequence length="150" mass="16430">MDSSTRSSVKVVVGCSGVCTRVVGCRWIFTRGSLAIDLSLSLSILSFPPHREQPLPRRRATPFTAPLLVRLPRRAAVFRSAGSLSLLVVRHPWSCCSLPTSSIRISRAVRANLHKFASPRRRRVSLELMLLAGVLGSSTTAVSLFAFCVR</sequence>
<feature type="transmembrane region" description="Helical" evidence="1">
    <location>
        <begin position="128"/>
        <end position="147"/>
    </location>
</feature>
<comment type="caution">
    <text evidence="2">The sequence shown here is derived from an EMBL/GenBank/DDBJ whole genome shotgun (WGS) entry which is preliminary data.</text>
</comment>
<name>A0AAP0JMY1_9MAGN</name>
<protein>
    <submittedName>
        <fullName evidence="2">Uncharacterized protein</fullName>
    </submittedName>
</protein>
<keyword evidence="1" id="KW-0472">Membrane</keyword>